<proteinExistence type="predicted"/>
<reference evidence="2" key="2">
    <citation type="submission" date="2015-01" db="EMBL/GenBank/DDBJ databases">
        <title>Evolutionary Origins and Diversification of the Mycorrhizal Mutualists.</title>
        <authorList>
            <consortium name="DOE Joint Genome Institute"/>
            <consortium name="Mycorrhizal Genomics Consortium"/>
            <person name="Kohler A."/>
            <person name="Kuo A."/>
            <person name="Nagy L.G."/>
            <person name="Floudas D."/>
            <person name="Copeland A."/>
            <person name="Barry K.W."/>
            <person name="Cichocki N."/>
            <person name="Veneault-Fourrey C."/>
            <person name="LaButti K."/>
            <person name="Lindquist E.A."/>
            <person name="Lipzen A."/>
            <person name="Lundell T."/>
            <person name="Morin E."/>
            <person name="Murat C."/>
            <person name="Riley R."/>
            <person name="Ohm R."/>
            <person name="Sun H."/>
            <person name="Tunlid A."/>
            <person name="Henrissat B."/>
            <person name="Grigoriev I.V."/>
            <person name="Hibbett D.S."/>
            <person name="Martin F."/>
        </authorList>
    </citation>
    <scope>NUCLEOTIDE SEQUENCE [LARGE SCALE GENOMIC DNA]</scope>
    <source>
        <strain evidence="2">Foug A</strain>
    </source>
</reference>
<dbReference type="OrthoDB" id="1750432at2759"/>
<name>A0A0C3A2X4_9AGAM</name>
<organism evidence="1 2">
    <name type="scientific">Scleroderma citrinum Foug A</name>
    <dbReference type="NCBI Taxonomy" id="1036808"/>
    <lineage>
        <taxon>Eukaryota</taxon>
        <taxon>Fungi</taxon>
        <taxon>Dikarya</taxon>
        <taxon>Basidiomycota</taxon>
        <taxon>Agaricomycotina</taxon>
        <taxon>Agaricomycetes</taxon>
        <taxon>Agaricomycetidae</taxon>
        <taxon>Boletales</taxon>
        <taxon>Sclerodermatineae</taxon>
        <taxon>Sclerodermataceae</taxon>
        <taxon>Scleroderma</taxon>
    </lineage>
</organism>
<protein>
    <recommendedName>
        <fullName evidence="3">Aspartic peptidase DDI1-type domain-containing protein</fullName>
    </recommendedName>
</protein>
<reference evidence="1 2" key="1">
    <citation type="submission" date="2014-04" db="EMBL/GenBank/DDBJ databases">
        <authorList>
            <consortium name="DOE Joint Genome Institute"/>
            <person name="Kuo A."/>
            <person name="Kohler A."/>
            <person name="Nagy L.G."/>
            <person name="Floudas D."/>
            <person name="Copeland A."/>
            <person name="Barry K.W."/>
            <person name="Cichocki N."/>
            <person name="Veneault-Fourrey C."/>
            <person name="LaButti K."/>
            <person name="Lindquist E.A."/>
            <person name="Lipzen A."/>
            <person name="Lundell T."/>
            <person name="Morin E."/>
            <person name="Murat C."/>
            <person name="Sun H."/>
            <person name="Tunlid A."/>
            <person name="Henrissat B."/>
            <person name="Grigoriev I.V."/>
            <person name="Hibbett D.S."/>
            <person name="Martin F."/>
            <person name="Nordberg H.P."/>
            <person name="Cantor M.N."/>
            <person name="Hua S.X."/>
        </authorList>
    </citation>
    <scope>NUCLEOTIDE SEQUENCE [LARGE SCALE GENOMIC DNA]</scope>
    <source>
        <strain evidence="1 2">Foug A</strain>
    </source>
</reference>
<evidence type="ECO:0000313" key="1">
    <source>
        <dbReference type="EMBL" id="KIM59022.1"/>
    </source>
</evidence>
<dbReference type="EMBL" id="KN822078">
    <property type="protein sequence ID" value="KIM59022.1"/>
    <property type="molecule type" value="Genomic_DNA"/>
</dbReference>
<dbReference type="Gene3D" id="2.40.70.10">
    <property type="entry name" value="Acid Proteases"/>
    <property type="match status" value="1"/>
</dbReference>
<dbReference type="InParanoid" id="A0A0C3A2X4"/>
<evidence type="ECO:0008006" key="3">
    <source>
        <dbReference type="Google" id="ProtNLM"/>
    </source>
</evidence>
<dbReference type="HOGENOM" id="CLU_047281_0_0_1"/>
<dbReference type="STRING" id="1036808.A0A0C3A2X4"/>
<keyword evidence="2" id="KW-1185">Reference proteome</keyword>
<dbReference type="CDD" id="cd00303">
    <property type="entry name" value="retropepsin_like"/>
    <property type="match status" value="1"/>
</dbReference>
<dbReference type="SUPFAM" id="SSF50630">
    <property type="entry name" value="Acid proteases"/>
    <property type="match status" value="1"/>
</dbReference>
<accession>A0A0C3A2X4</accession>
<gene>
    <name evidence="1" type="ORF">SCLCIDRAFT_16593</name>
</gene>
<dbReference type="Proteomes" id="UP000053989">
    <property type="component" value="Unassembled WGS sequence"/>
</dbReference>
<sequence length="317" mass="36307">MDNLYPFEDGLLVASRWLRNPQFSIDRWYWHRIGQMTQIPDKEIPDAIELYHARITPSRFSAIQRNATVMRDFKHTIPKPIIVVAHVNGQPVQALIDTGSLADFVSLTLVEQLRLGRVMLEKPLTIQLAYQGTDYMHYFDVINLQSYDMILGTPFLYRHQVMVGLNSPRVVLGSKVPLEMKGTQVSMLESQATEVYEESLEQVRELARLLCSQAGMTALPPLWAINHTIPLIDKGKIYPWRPSKCPEPFQPLWIEKKNAYLKSGCWKLTTTRNTCLMLLIPKPGSPIRLCVVVDLCECNKNTRKLSSLMPDMEGILR</sequence>
<dbReference type="AlphaFoldDB" id="A0A0C3A2X4"/>
<dbReference type="InterPro" id="IPR021109">
    <property type="entry name" value="Peptidase_aspartic_dom_sf"/>
</dbReference>
<evidence type="ECO:0000313" key="2">
    <source>
        <dbReference type="Proteomes" id="UP000053989"/>
    </source>
</evidence>